<organism evidence="3 4">
    <name type="scientific">Myroides guanonis</name>
    <dbReference type="NCBI Taxonomy" id="1150112"/>
    <lineage>
        <taxon>Bacteria</taxon>
        <taxon>Pseudomonadati</taxon>
        <taxon>Bacteroidota</taxon>
        <taxon>Flavobacteriia</taxon>
        <taxon>Flavobacteriales</taxon>
        <taxon>Flavobacteriaceae</taxon>
        <taxon>Myroides</taxon>
    </lineage>
</organism>
<accession>A0A1I3MJ81</accession>
<dbReference type="InterPro" id="IPR006121">
    <property type="entry name" value="HMA_dom"/>
</dbReference>
<gene>
    <name evidence="3" type="ORF">SAMN04487893_102172</name>
</gene>
<dbReference type="EMBL" id="FORU01000002">
    <property type="protein sequence ID" value="SFI97043.1"/>
    <property type="molecule type" value="Genomic_DNA"/>
</dbReference>
<dbReference type="InterPro" id="IPR036163">
    <property type="entry name" value="HMA_dom_sf"/>
</dbReference>
<dbReference type="GO" id="GO:0046872">
    <property type="term" value="F:metal ion binding"/>
    <property type="evidence" value="ECO:0007669"/>
    <property type="project" value="InterPro"/>
</dbReference>
<feature type="signal peptide" evidence="1">
    <location>
        <begin position="1"/>
        <end position="19"/>
    </location>
</feature>
<reference evidence="4" key="1">
    <citation type="submission" date="2016-10" db="EMBL/GenBank/DDBJ databases">
        <authorList>
            <person name="Varghese N."/>
            <person name="Submissions S."/>
        </authorList>
    </citation>
    <scope>NUCLEOTIDE SEQUENCE [LARGE SCALE GENOMIC DNA]</scope>
    <source>
        <strain evidence="4">DSM 26542</strain>
    </source>
</reference>
<proteinExistence type="predicted"/>
<dbReference type="STRING" id="1150112.SAMN04487893_102172"/>
<dbReference type="Proteomes" id="UP000243887">
    <property type="component" value="Unassembled WGS sequence"/>
</dbReference>
<keyword evidence="1" id="KW-0732">Signal</keyword>
<feature type="chain" id="PRO_5017306608" evidence="1">
    <location>
        <begin position="20"/>
        <end position="111"/>
    </location>
</feature>
<name>A0A1I3MJ81_9FLAO</name>
<evidence type="ECO:0000256" key="1">
    <source>
        <dbReference type="SAM" id="SignalP"/>
    </source>
</evidence>
<dbReference type="CDD" id="cd00371">
    <property type="entry name" value="HMA"/>
    <property type="match status" value="1"/>
</dbReference>
<dbReference type="PROSITE" id="PS50846">
    <property type="entry name" value="HMA_2"/>
    <property type="match status" value="1"/>
</dbReference>
<sequence length="111" mass="12565">MKNYILIALASFFSIAINAQEKPKNKEIVEVNGQCGMCKKRIEKAALSVKGVRAAEWSVDNKQLELFLNPKKVDVLEVEKAIAKVGHDTKHVKATEEEYNSLHSCCKYERK</sequence>
<dbReference type="OrthoDB" id="5513217at2"/>
<dbReference type="SUPFAM" id="SSF55008">
    <property type="entry name" value="HMA, heavy metal-associated domain"/>
    <property type="match status" value="1"/>
</dbReference>
<feature type="domain" description="HMA" evidence="2">
    <location>
        <begin position="24"/>
        <end position="90"/>
    </location>
</feature>
<dbReference type="AlphaFoldDB" id="A0A1I3MJ81"/>
<evidence type="ECO:0000259" key="2">
    <source>
        <dbReference type="PROSITE" id="PS50846"/>
    </source>
</evidence>
<dbReference type="Pfam" id="PF00403">
    <property type="entry name" value="HMA"/>
    <property type="match status" value="1"/>
</dbReference>
<dbReference type="RefSeq" id="WP_090677942.1">
    <property type="nucleotide sequence ID" value="NZ_FORU01000002.1"/>
</dbReference>
<dbReference type="Gene3D" id="3.30.70.100">
    <property type="match status" value="1"/>
</dbReference>
<keyword evidence="4" id="KW-1185">Reference proteome</keyword>
<evidence type="ECO:0000313" key="3">
    <source>
        <dbReference type="EMBL" id="SFI97043.1"/>
    </source>
</evidence>
<protein>
    <submittedName>
        <fullName evidence="3">Copper chaperone CopZ</fullName>
    </submittedName>
</protein>
<evidence type="ECO:0000313" key="4">
    <source>
        <dbReference type="Proteomes" id="UP000243887"/>
    </source>
</evidence>